<dbReference type="RefSeq" id="WP_110470610.1">
    <property type="nucleotide sequence ID" value="NZ_QJSP01000009.1"/>
</dbReference>
<dbReference type="GO" id="GO:0005524">
    <property type="term" value="F:ATP binding"/>
    <property type="evidence" value="ECO:0007669"/>
    <property type="project" value="UniProtKB-UniRule"/>
</dbReference>
<dbReference type="SUPFAM" id="SSF52440">
    <property type="entry name" value="PreATP-grasp domain"/>
    <property type="match status" value="1"/>
</dbReference>
<dbReference type="InterPro" id="IPR005479">
    <property type="entry name" value="CPAse_ATP-bd"/>
</dbReference>
<dbReference type="Pfam" id="PF00289">
    <property type="entry name" value="Biotin_carb_N"/>
    <property type="match status" value="1"/>
</dbReference>
<feature type="domain" description="Biotin carboxylation" evidence="11">
    <location>
        <begin position="7"/>
        <end position="453"/>
    </location>
</feature>
<evidence type="ECO:0000256" key="2">
    <source>
        <dbReference type="ARBA" id="ARBA00013263"/>
    </source>
</evidence>
<gene>
    <name evidence="12" type="ORF">DFR67_109217</name>
</gene>
<dbReference type="Proteomes" id="UP000247591">
    <property type="component" value="Unassembled WGS sequence"/>
</dbReference>
<evidence type="ECO:0000256" key="6">
    <source>
        <dbReference type="ARBA" id="ARBA00023267"/>
    </source>
</evidence>
<dbReference type="Gene3D" id="3.30.470.20">
    <property type="entry name" value="ATP-grasp fold, B domain"/>
    <property type="match status" value="1"/>
</dbReference>
<dbReference type="InterPro" id="IPR011053">
    <property type="entry name" value="Single_hybrid_motif"/>
</dbReference>
<dbReference type="AlphaFoldDB" id="A0A318RKY5"/>
<dbReference type="InterPro" id="IPR011764">
    <property type="entry name" value="Biotin_carboxylation_dom"/>
</dbReference>
<evidence type="ECO:0000259" key="9">
    <source>
        <dbReference type="PROSITE" id="PS50968"/>
    </source>
</evidence>
<evidence type="ECO:0000313" key="13">
    <source>
        <dbReference type="Proteomes" id="UP000247591"/>
    </source>
</evidence>
<comment type="cofactor">
    <cofactor evidence="1">
        <name>biotin</name>
        <dbReference type="ChEBI" id="CHEBI:57586"/>
    </cofactor>
</comment>
<dbReference type="Gene3D" id="2.40.50.100">
    <property type="match status" value="1"/>
</dbReference>
<evidence type="ECO:0000259" key="10">
    <source>
        <dbReference type="PROSITE" id="PS50975"/>
    </source>
</evidence>
<evidence type="ECO:0000256" key="8">
    <source>
        <dbReference type="PROSITE-ProRule" id="PRU00409"/>
    </source>
</evidence>
<dbReference type="GO" id="GO:0046872">
    <property type="term" value="F:metal ion binding"/>
    <property type="evidence" value="ECO:0007669"/>
    <property type="project" value="InterPro"/>
</dbReference>
<evidence type="ECO:0000313" key="12">
    <source>
        <dbReference type="EMBL" id="PYE15989.1"/>
    </source>
</evidence>
<dbReference type="PROSITE" id="PS50975">
    <property type="entry name" value="ATP_GRASP"/>
    <property type="match status" value="1"/>
</dbReference>
<dbReference type="PROSITE" id="PS50968">
    <property type="entry name" value="BIOTINYL_LIPOYL"/>
    <property type="match status" value="1"/>
</dbReference>
<dbReference type="PANTHER" id="PTHR18866">
    <property type="entry name" value="CARBOXYLASE:PYRUVATE/ACETYL-COA/PROPIONYL-COA CARBOXYLASE"/>
    <property type="match status" value="1"/>
</dbReference>
<dbReference type="SMART" id="SM00878">
    <property type="entry name" value="Biotin_carb_C"/>
    <property type="match status" value="1"/>
</dbReference>
<reference evidence="12 13" key="1">
    <citation type="submission" date="2018-06" db="EMBL/GenBank/DDBJ databases">
        <title>Genomic Encyclopedia of Type Strains, Phase IV (KMG-IV): sequencing the most valuable type-strain genomes for metagenomic binning, comparative biology and taxonomic classification.</title>
        <authorList>
            <person name="Goeker M."/>
        </authorList>
    </citation>
    <scope>NUCLEOTIDE SEQUENCE [LARGE SCALE GENOMIC DNA]</scope>
    <source>
        <strain evidence="12 13">DSM 45521</strain>
    </source>
</reference>
<dbReference type="FunFam" id="3.30.470.20:FF:000028">
    <property type="entry name" value="Methylcrotonoyl-CoA carboxylase subunit alpha, mitochondrial"/>
    <property type="match status" value="1"/>
</dbReference>
<dbReference type="GO" id="GO:0004075">
    <property type="term" value="F:biotin carboxylase activity"/>
    <property type="evidence" value="ECO:0007669"/>
    <property type="project" value="UniProtKB-EC"/>
</dbReference>
<dbReference type="SUPFAM" id="SSF51230">
    <property type="entry name" value="Single hybrid motif"/>
    <property type="match status" value="1"/>
</dbReference>
<feature type="domain" description="ATP-grasp" evidence="10">
    <location>
        <begin position="126"/>
        <end position="324"/>
    </location>
</feature>
<dbReference type="Pfam" id="PF00364">
    <property type="entry name" value="Biotin_lipoyl"/>
    <property type="match status" value="1"/>
</dbReference>
<keyword evidence="5 8" id="KW-0067">ATP-binding</keyword>
<keyword evidence="6" id="KW-0092">Biotin</keyword>
<dbReference type="Pfam" id="PF02785">
    <property type="entry name" value="Biotin_carb_C"/>
    <property type="match status" value="1"/>
</dbReference>
<dbReference type="PROSITE" id="PS00867">
    <property type="entry name" value="CPSASE_2"/>
    <property type="match status" value="1"/>
</dbReference>
<evidence type="ECO:0000259" key="11">
    <source>
        <dbReference type="PROSITE" id="PS50979"/>
    </source>
</evidence>
<evidence type="ECO:0000256" key="3">
    <source>
        <dbReference type="ARBA" id="ARBA00022598"/>
    </source>
</evidence>
<dbReference type="InterPro" id="IPR011054">
    <property type="entry name" value="Rudment_hybrid_motif"/>
</dbReference>
<dbReference type="PROSITE" id="PS50979">
    <property type="entry name" value="BC"/>
    <property type="match status" value="1"/>
</dbReference>
<evidence type="ECO:0000256" key="4">
    <source>
        <dbReference type="ARBA" id="ARBA00022741"/>
    </source>
</evidence>
<name>A0A318RKY5_WILLI</name>
<dbReference type="PANTHER" id="PTHR18866:SF126">
    <property type="entry name" value="BIOTIN CARBOXYLASE"/>
    <property type="match status" value="1"/>
</dbReference>
<protein>
    <recommendedName>
        <fullName evidence="2">biotin carboxylase</fullName>
        <ecNumber evidence="2">6.3.4.14</ecNumber>
    </recommendedName>
</protein>
<keyword evidence="3" id="KW-0436">Ligase</keyword>
<keyword evidence="13" id="KW-1185">Reference proteome</keyword>
<dbReference type="InterPro" id="IPR016185">
    <property type="entry name" value="PreATP-grasp_dom_sf"/>
</dbReference>
<dbReference type="InterPro" id="IPR000089">
    <property type="entry name" value="Biotin_lipoyl"/>
</dbReference>
<dbReference type="InterPro" id="IPR050856">
    <property type="entry name" value="Biotin_carboxylase_complex"/>
</dbReference>
<proteinExistence type="predicted"/>
<organism evidence="12 13">
    <name type="scientific">Williamsia limnetica</name>
    <dbReference type="NCBI Taxonomy" id="882452"/>
    <lineage>
        <taxon>Bacteria</taxon>
        <taxon>Bacillati</taxon>
        <taxon>Actinomycetota</taxon>
        <taxon>Actinomycetes</taxon>
        <taxon>Mycobacteriales</taxon>
        <taxon>Nocardiaceae</taxon>
        <taxon>Williamsia</taxon>
    </lineage>
</organism>
<evidence type="ECO:0000256" key="1">
    <source>
        <dbReference type="ARBA" id="ARBA00001953"/>
    </source>
</evidence>
<dbReference type="EMBL" id="QJSP01000009">
    <property type="protein sequence ID" value="PYE15989.1"/>
    <property type="molecule type" value="Genomic_DNA"/>
</dbReference>
<dbReference type="SUPFAM" id="SSF51246">
    <property type="entry name" value="Rudiment single hybrid motif"/>
    <property type="match status" value="1"/>
</dbReference>
<dbReference type="InterPro" id="IPR005481">
    <property type="entry name" value="BC-like_N"/>
</dbReference>
<comment type="caution">
    <text evidence="12">The sequence shown here is derived from an EMBL/GenBank/DDBJ whole genome shotgun (WGS) entry which is preliminary data.</text>
</comment>
<accession>A0A318RKY5</accession>
<dbReference type="InterPro" id="IPR005482">
    <property type="entry name" value="Biotin_COase_C"/>
</dbReference>
<dbReference type="EC" id="6.3.4.14" evidence="2"/>
<evidence type="ECO:0000256" key="5">
    <source>
        <dbReference type="ARBA" id="ARBA00022840"/>
    </source>
</evidence>
<comment type="pathway">
    <text evidence="7">Amino-acid degradation; L-leucine degradation.</text>
</comment>
<dbReference type="OrthoDB" id="9760256at2"/>
<dbReference type="CDD" id="cd06850">
    <property type="entry name" value="biotinyl_domain"/>
    <property type="match status" value="1"/>
</dbReference>
<keyword evidence="4 8" id="KW-0547">Nucleotide-binding</keyword>
<evidence type="ECO:0000256" key="7">
    <source>
        <dbReference type="ARBA" id="ARBA00046317"/>
    </source>
</evidence>
<dbReference type="Pfam" id="PF02786">
    <property type="entry name" value="CPSase_L_D2"/>
    <property type="match status" value="1"/>
</dbReference>
<feature type="domain" description="Lipoyl-binding" evidence="9">
    <location>
        <begin position="585"/>
        <end position="667"/>
    </location>
</feature>
<sequence>MTVNTTPIRTLLIANRGEIARRVIRTARALGIRTVAVYSTPDVRSPHVTDADFAVPIGGASSAESYLMWDKILDAATRTGADAIHPGYGFLSENAEFAEACEAAGIVFVGPDPDSIREMGLKDRAKEWARKAEVPVLLDAVITGEDTDAWTAAAAEVGFPLLVKAVAGGGGKGMRLVERPVDVVEAIAAARREGLNLFGNATVFLERYLSASRHIEIQVFGDKHGNAVHLGERECSIQRRHQKVLEEAPSPVITADVRQRMGATAVSLVRELGYIGAGTVEYLFDDTTGGFYFLEMNTRLQVEHPVTEEVTGLDLVALQLRVARGEQLGFEQSDVQINGHAIEVRLYAEDPAADYAPTPGTLHRYEHPDRAGLRYEDGIAAPSQISSFYDPMIAKIIAHGATRSEAAFTLAAALDGTQVHGVTTNRAFLAALLRDPDYLAGATRTDFLEHHPQLLDPPMSTPWPVHLAAAVATGTARRKASDPTHGLARPGFRPLATRLLTHATWHRAGDSTPLEANYHLGGWSGQTDLTIVVDDESHGFTLSDLTTDSVRINYDGVDYPCTVWTYPDGSVWVNDAGSQSGWHPAPRLPDPDDLAATALGPVNEIPGTVVHIGVKVGDSVTAGQKLVVVEAMKMEHPATAATDGVVEKINVSVGQYVDAHTVLVTLTAPQEEQS</sequence>
<dbReference type="SUPFAM" id="SSF56059">
    <property type="entry name" value="Glutathione synthetase ATP-binding domain-like"/>
    <property type="match status" value="1"/>
</dbReference>
<dbReference type="InterPro" id="IPR011761">
    <property type="entry name" value="ATP-grasp"/>
</dbReference>
<dbReference type="FunFam" id="3.40.50.20:FF:000010">
    <property type="entry name" value="Propionyl-CoA carboxylase subunit alpha"/>
    <property type="match status" value="1"/>
</dbReference>